<protein>
    <submittedName>
        <fullName evidence="5">Dimethylglycine N-methyltransferase</fullName>
        <ecNumber evidence="5">2.1.1.161</ecNumber>
    </submittedName>
</protein>
<dbReference type="Pfam" id="PF13649">
    <property type="entry name" value="Methyltransf_25"/>
    <property type="match status" value="1"/>
</dbReference>
<evidence type="ECO:0000313" key="6">
    <source>
        <dbReference type="Proteomes" id="UP000194360"/>
    </source>
</evidence>
<evidence type="ECO:0000256" key="2">
    <source>
        <dbReference type="ARBA" id="ARBA00022679"/>
    </source>
</evidence>
<feature type="domain" description="Methyltransferase" evidence="4">
    <location>
        <begin position="43"/>
        <end position="137"/>
    </location>
</feature>
<keyword evidence="3" id="KW-0949">S-adenosyl-L-methionine</keyword>
<dbReference type="GO" id="GO:0052729">
    <property type="term" value="F:dimethylglycine N-methyltransferase activity"/>
    <property type="evidence" value="ECO:0007669"/>
    <property type="project" value="UniProtKB-EC"/>
</dbReference>
<dbReference type="GO" id="GO:0032259">
    <property type="term" value="P:methylation"/>
    <property type="evidence" value="ECO:0007669"/>
    <property type="project" value="UniProtKB-KW"/>
</dbReference>
<dbReference type="RefSeq" id="WP_085913474.1">
    <property type="nucleotide sequence ID" value="NZ_AP018920.1"/>
</dbReference>
<dbReference type="PANTHER" id="PTHR43464">
    <property type="entry name" value="METHYLTRANSFERASE"/>
    <property type="match status" value="1"/>
</dbReference>
<dbReference type="Proteomes" id="UP000194360">
    <property type="component" value="Unassembled WGS sequence"/>
</dbReference>
<accession>A0A1Y2MXX7</accession>
<keyword evidence="6" id="KW-1185">Reference proteome</keyword>
<dbReference type="EC" id="2.1.1.161" evidence="5"/>
<evidence type="ECO:0000313" key="5">
    <source>
        <dbReference type="EMBL" id="OSY39657.1"/>
    </source>
</evidence>
<dbReference type="Gene3D" id="3.40.50.150">
    <property type="entry name" value="Vaccinia Virus protein VP39"/>
    <property type="match status" value="1"/>
</dbReference>
<dbReference type="InterPro" id="IPR029063">
    <property type="entry name" value="SAM-dependent_MTases_sf"/>
</dbReference>
<dbReference type="SUPFAM" id="SSF53335">
    <property type="entry name" value="S-adenosyl-L-methionine-dependent methyltransferases"/>
    <property type="match status" value="1"/>
</dbReference>
<evidence type="ECO:0000259" key="4">
    <source>
        <dbReference type="Pfam" id="PF13649"/>
    </source>
</evidence>
<dbReference type="EMBL" id="MIGB01000016">
    <property type="protein sequence ID" value="OSY39657.1"/>
    <property type="molecule type" value="Genomic_DNA"/>
</dbReference>
<sequence>MSTLLEQAFRAAHEDLPREAPGSEETTALLLQLVGPLPEVPRIIDIGSGTGPATLPLAAATGGEVVAVDAHEPYLQRLQARAAISGLGERVRTLVASMDDLPLPDGEADLVWAEGTAYIMGFDAALASWRRLLAPGGALVLTEAEWTTTDPSAGAREFWDAGYPAMRTTAGNVAAAQQAGYTVRAAYLLPDSDWDAYYRPLAARLELLRAEGIDPDVLDEVGREIRIREEFGAQYGYTGYVLRPR</sequence>
<comment type="caution">
    <text evidence="5">The sequence shown here is derived from an EMBL/GenBank/DDBJ whole genome shotgun (WGS) entry which is preliminary data.</text>
</comment>
<keyword evidence="1 5" id="KW-0489">Methyltransferase</keyword>
<evidence type="ECO:0000256" key="1">
    <source>
        <dbReference type="ARBA" id="ARBA00022603"/>
    </source>
</evidence>
<reference evidence="5 6" key="1">
    <citation type="submission" date="2016-09" db="EMBL/GenBank/DDBJ databases">
        <title>Pseudonocardia autotrophica DSM535, a candidate organism with high potential of specific P450 cytochromes.</title>
        <authorList>
            <person name="Grumaz C."/>
            <person name="Vainshtein Y."/>
            <person name="Kirstahler P."/>
            <person name="Sohn K."/>
        </authorList>
    </citation>
    <scope>NUCLEOTIDE SEQUENCE [LARGE SCALE GENOMIC DNA]</scope>
    <source>
        <strain evidence="5 6">DSM 535</strain>
    </source>
</reference>
<name>A0A1Y2MXX7_PSEAH</name>
<gene>
    <name evidence="5" type="primary">bsmB</name>
    <name evidence="5" type="ORF">BG845_03254</name>
</gene>
<dbReference type="STRING" id="2074.BG845_03254"/>
<evidence type="ECO:0000256" key="3">
    <source>
        <dbReference type="ARBA" id="ARBA00022691"/>
    </source>
</evidence>
<dbReference type="CDD" id="cd02440">
    <property type="entry name" value="AdoMet_MTases"/>
    <property type="match status" value="1"/>
</dbReference>
<organism evidence="5 6">
    <name type="scientific">Pseudonocardia autotrophica</name>
    <name type="common">Amycolata autotrophica</name>
    <name type="synonym">Nocardia autotrophica</name>
    <dbReference type="NCBI Taxonomy" id="2074"/>
    <lineage>
        <taxon>Bacteria</taxon>
        <taxon>Bacillati</taxon>
        <taxon>Actinomycetota</taxon>
        <taxon>Actinomycetes</taxon>
        <taxon>Pseudonocardiales</taxon>
        <taxon>Pseudonocardiaceae</taxon>
        <taxon>Pseudonocardia</taxon>
    </lineage>
</organism>
<keyword evidence="2 5" id="KW-0808">Transferase</keyword>
<dbReference type="InterPro" id="IPR041698">
    <property type="entry name" value="Methyltransf_25"/>
</dbReference>
<dbReference type="AlphaFoldDB" id="A0A1Y2MXX7"/>
<proteinExistence type="predicted"/>
<dbReference type="PANTHER" id="PTHR43464:SF19">
    <property type="entry name" value="UBIQUINONE BIOSYNTHESIS O-METHYLTRANSFERASE, MITOCHONDRIAL"/>
    <property type="match status" value="1"/>
</dbReference>
<dbReference type="OrthoDB" id="9797178at2"/>